<dbReference type="Pfam" id="PF12652">
    <property type="entry name" value="CotJB"/>
    <property type="match status" value="1"/>
</dbReference>
<reference evidence="3" key="1">
    <citation type="submission" date="2020-08" db="EMBL/GenBank/DDBJ databases">
        <title>Genome public.</title>
        <authorList>
            <person name="Liu C."/>
            <person name="Sun Q."/>
        </authorList>
    </citation>
    <scope>NUCLEOTIDE SEQUENCE</scope>
    <source>
        <strain evidence="3">NSJ-68</strain>
    </source>
</reference>
<keyword evidence="4" id="KW-1185">Reference proteome</keyword>
<evidence type="ECO:0000259" key="2">
    <source>
        <dbReference type="Pfam" id="PF12652"/>
    </source>
</evidence>
<evidence type="ECO:0000313" key="4">
    <source>
        <dbReference type="Proteomes" id="UP000649345"/>
    </source>
</evidence>
<feature type="domain" description="Protein CotJB" evidence="2">
    <location>
        <begin position="50"/>
        <end position="126"/>
    </location>
</feature>
<feature type="compositionally biased region" description="Pro residues" evidence="1">
    <location>
        <begin position="26"/>
        <end position="36"/>
    </location>
</feature>
<feature type="region of interest" description="Disordered" evidence="1">
    <location>
        <begin position="1"/>
        <end position="40"/>
    </location>
</feature>
<dbReference type="EMBL" id="JACOOR010000009">
    <property type="protein sequence ID" value="MBC5660913.1"/>
    <property type="molecule type" value="Genomic_DNA"/>
</dbReference>
<keyword evidence="3" id="KW-0167">Capsid protein</keyword>
<evidence type="ECO:0000313" key="3">
    <source>
        <dbReference type="EMBL" id="MBC5660913.1"/>
    </source>
</evidence>
<comment type="caution">
    <text evidence="3">The sequence shown here is derived from an EMBL/GenBank/DDBJ whole genome shotgun (WGS) entry which is preliminary data.</text>
</comment>
<dbReference type="RefSeq" id="WP_186873861.1">
    <property type="nucleotide sequence ID" value="NZ_JACOOR010000009.1"/>
</dbReference>
<dbReference type="InterPro" id="IPR024207">
    <property type="entry name" value="CotJB_dom"/>
</dbReference>
<name>A0A923LEQ0_9FIRM</name>
<organism evidence="3 4">
    <name type="scientific">Anaerosacchariphilus hominis</name>
    <dbReference type="NCBI Taxonomy" id="2763017"/>
    <lineage>
        <taxon>Bacteria</taxon>
        <taxon>Bacillati</taxon>
        <taxon>Bacillota</taxon>
        <taxon>Clostridia</taxon>
        <taxon>Lachnospirales</taxon>
        <taxon>Lachnospiraceae</taxon>
        <taxon>Anaerosacchariphilus</taxon>
    </lineage>
</organism>
<dbReference type="Proteomes" id="UP000649345">
    <property type="component" value="Unassembled WGS sequence"/>
</dbReference>
<keyword evidence="3" id="KW-0946">Virion</keyword>
<protein>
    <submittedName>
        <fullName evidence="3">Spore coat protein CotJB</fullName>
    </submittedName>
</protein>
<sequence>MMGRNNCQQPVRPCSQPRNVNSCPMPTAPPSGPGPVRPESGCSCSGLSKEQLLRRIFTTGFACVDASLYLDTHPEDTGAISYFGENNRKYQEALHEYSQKYGPLTLAHVHHPEDYWNWVDQPWPWQ</sequence>
<dbReference type="AlphaFoldDB" id="A0A923LEQ0"/>
<evidence type="ECO:0000256" key="1">
    <source>
        <dbReference type="SAM" id="MobiDB-lite"/>
    </source>
</evidence>
<accession>A0A923LEQ0</accession>
<proteinExistence type="predicted"/>
<gene>
    <name evidence="3" type="ORF">H8S44_14215</name>
</gene>